<dbReference type="AlphaFoldDB" id="A0A382YUV5"/>
<feature type="non-terminal residue" evidence="2">
    <location>
        <position position="90"/>
    </location>
</feature>
<dbReference type="SUPFAM" id="SSF53448">
    <property type="entry name" value="Nucleotide-diphospho-sugar transferases"/>
    <property type="match status" value="1"/>
</dbReference>
<dbReference type="InterPro" id="IPR001173">
    <property type="entry name" value="Glyco_trans_2-like"/>
</dbReference>
<accession>A0A382YUV5</accession>
<feature type="domain" description="Glycosyltransferase 2-like" evidence="1">
    <location>
        <begin position="10"/>
        <end position="90"/>
    </location>
</feature>
<evidence type="ECO:0000259" key="1">
    <source>
        <dbReference type="Pfam" id="PF00535"/>
    </source>
</evidence>
<name>A0A382YUV5_9ZZZZ</name>
<reference evidence="2" key="1">
    <citation type="submission" date="2018-05" db="EMBL/GenBank/DDBJ databases">
        <authorList>
            <person name="Lanie J.A."/>
            <person name="Ng W.-L."/>
            <person name="Kazmierczak K.M."/>
            <person name="Andrzejewski T.M."/>
            <person name="Davidsen T.M."/>
            <person name="Wayne K.J."/>
            <person name="Tettelin H."/>
            <person name="Glass J.I."/>
            <person name="Rusch D."/>
            <person name="Podicherti R."/>
            <person name="Tsui H.-C.T."/>
            <person name="Winkler M.E."/>
        </authorList>
    </citation>
    <scope>NUCLEOTIDE SEQUENCE</scope>
</reference>
<dbReference type="InterPro" id="IPR029044">
    <property type="entry name" value="Nucleotide-diphossugar_trans"/>
</dbReference>
<protein>
    <recommendedName>
        <fullName evidence="1">Glycosyltransferase 2-like domain-containing protein</fullName>
    </recommendedName>
</protein>
<dbReference type="Pfam" id="PF00535">
    <property type="entry name" value="Glycos_transf_2"/>
    <property type="match status" value="1"/>
</dbReference>
<gene>
    <name evidence="2" type="ORF">METZ01_LOCUS439901</name>
</gene>
<proteinExistence type="predicted"/>
<organism evidence="2">
    <name type="scientific">marine metagenome</name>
    <dbReference type="NCBI Taxonomy" id="408172"/>
    <lineage>
        <taxon>unclassified sequences</taxon>
        <taxon>metagenomes</taxon>
        <taxon>ecological metagenomes</taxon>
    </lineage>
</organism>
<dbReference type="CDD" id="cd00761">
    <property type="entry name" value="Glyco_tranf_GTA_type"/>
    <property type="match status" value="1"/>
</dbReference>
<dbReference type="Gene3D" id="3.90.550.10">
    <property type="entry name" value="Spore Coat Polysaccharide Biosynthesis Protein SpsA, Chain A"/>
    <property type="match status" value="1"/>
</dbReference>
<dbReference type="EMBL" id="UINC01178727">
    <property type="protein sequence ID" value="SVD87047.1"/>
    <property type="molecule type" value="Genomic_DNA"/>
</dbReference>
<sequence length="90" mass="10354">MLGLDEIPISVVIPTYNNKKSFENVLDAVYKQTIRPKQIVIIDSSDNNDIEINLHKYNDNIEIEYKKVERSYPGRARNLGVQIASEKYVA</sequence>
<evidence type="ECO:0000313" key="2">
    <source>
        <dbReference type="EMBL" id="SVD87047.1"/>
    </source>
</evidence>